<feature type="non-terminal residue" evidence="1">
    <location>
        <position position="42"/>
    </location>
</feature>
<gene>
    <name evidence="1" type="ORF">S01H4_67184</name>
</gene>
<name>X1FIB6_9ZZZZ</name>
<feature type="non-terminal residue" evidence="1">
    <location>
        <position position="1"/>
    </location>
</feature>
<dbReference type="AlphaFoldDB" id="X1FIB6"/>
<reference evidence="1" key="1">
    <citation type="journal article" date="2014" name="Front. Microbiol.">
        <title>High frequency of phylogenetically diverse reductive dehalogenase-homologous genes in deep subseafloor sedimentary metagenomes.</title>
        <authorList>
            <person name="Kawai M."/>
            <person name="Futagami T."/>
            <person name="Toyoda A."/>
            <person name="Takaki Y."/>
            <person name="Nishi S."/>
            <person name="Hori S."/>
            <person name="Arai W."/>
            <person name="Tsubouchi T."/>
            <person name="Morono Y."/>
            <person name="Uchiyama I."/>
            <person name="Ito T."/>
            <person name="Fujiyama A."/>
            <person name="Inagaki F."/>
            <person name="Takami H."/>
        </authorList>
    </citation>
    <scope>NUCLEOTIDE SEQUENCE</scope>
    <source>
        <strain evidence="1">Expedition CK06-06</strain>
    </source>
</reference>
<sequence>TSIYYGFSSGQETHYLGTTDDEGKITSHNSDLAGQTIYFRTS</sequence>
<dbReference type="EMBL" id="BART01042094">
    <property type="protein sequence ID" value="GAH20498.1"/>
    <property type="molecule type" value="Genomic_DNA"/>
</dbReference>
<protein>
    <submittedName>
        <fullName evidence="1">Uncharacterized protein</fullName>
    </submittedName>
</protein>
<evidence type="ECO:0000313" key="1">
    <source>
        <dbReference type="EMBL" id="GAH20498.1"/>
    </source>
</evidence>
<organism evidence="1">
    <name type="scientific">marine sediment metagenome</name>
    <dbReference type="NCBI Taxonomy" id="412755"/>
    <lineage>
        <taxon>unclassified sequences</taxon>
        <taxon>metagenomes</taxon>
        <taxon>ecological metagenomes</taxon>
    </lineage>
</organism>
<proteinExistence type="predicted"/>
<comment type="caution">
    <text evidence="1">The sequence shown here is derived from an EMBL/GenBank/DDBJ whole genome shotgun (WGS) entry which is preliminary data.</text>
</comment>
<accession>X1FIB6</accession>